<sequence length="179" mass="18717">MGFAAGGVTRAGYRLAGWSLASDGSSKVYAPGSTWNLEAVDVPKADDVTWYAVWKPLPVPVVSSVVPVVDGDGRTTGVKVSGSVSSGGGDLASLTVGGADGDKVAVTPERSNVVVRAVVPVGIALDSGSCTPCSCTRWCRCRRLYLTIQQVPVSSTGSRRGRRPRPTGIWRCRLRTRPG</sequence>
<comment type="caution">
    <text evidence="1">The sequence shown here is derived from an EMBL/GenBank/DDBJ whole genome shotgun (WGS) entry which is preliminary data.</text>
</comment>
<evidence type="ECO:0000313" key="2">
    <source>
        <dbReference type="Proteomes" id="UP000029096"/>
    </source>
</evidence>
<evidence type="ECO:0000313" key="1">
    <source>
        <dbReference type="EMBL" id="KFI45758.1"/>
    </source>
</evidence>
<accession>A0A086ZGV8</accession>
<dbReference type="Proteomes" id="UP000029096">
    <property type="component" value="Unassembled WGS sequence"/>
</dbReference>
<keyword evidence="2" id="KW-1185">Reference proteome</keyword>
<gene>
    <name evidence="1" type="ORF">BBOH_0560</name>
</gene>
<dbReference type="STRING" id="1437606.BBOH_0560"/>
<protein>
    <submittedName>
        <fullName evidence="1">Uncharacterized protein</fullName>
    </submittedName>
</protein>
<dbReference type="Gene3D" id="2.60.40.4270">
    <property type="entry name" value="Listeria-Bacteroides repeat domain"/>
    <property type="match status" value="1"/>
</dbReference>
<dbReference type="EMBL" id="JGYP01000002">
    <property type="protein sequence ID" value="KFI45758.1"/>
    <property type="molecule type" value="Genomic_DNA"/>
</dbReference>
<dbReference type="AlphaFoldDB" id="A0A086ZGV8"/>
<proteinExistence type="predicted"/>
<name>A0A086ZGV8_9BIFI</name>
<reference evidence="1 2" key="1">
    <citation type="submission" date="2014-03" db="EMBL/GenBank/DDBJ databases">
        <title>Genomics of Bifidobacteria.</title>
        <authorList>
            <person name="Ventura M."/>
            <person name="Milani C."/>
            <person name="Lugli G.A."/>
        </authorList>
    </citation>
    <scope>NUCLEOTIDE SEQUENCE [LARGE SCALE GENOMIC DNA]</scope>
    <source>
        <strain evidence="1 2">DSM 22767</strain>
    </source>
</reference>
<organism evidence="1 2">
    <name type="scientific">Bifidobacterium bohemicum DSM 22767</name>
    <dbReference type="NCBI Taxonomy" id="1437606"/>
    <lineage>
        <taxon>Bacteria</taxon>
        <taxon>Bacillati</taxon>
        <taxon>Actinomycetota</taxon>
        <taxon>Actinomycetes</taxon>
        <taxon>Bifidobacteriales</taxon>
        <taxon>Bifidobacteriaceae</taxon>
        <taxon>Bifidobacterium</taxon>
    </lineage>
</organism>
<dbReference type="InterPro" id="IPR042229">
    <property type="entry name" value="Listeria/Bacterioides_rpt_sf"/>
</dbReference>